<sequence>MAAAARSKRVLDLIGDGDLDAAAEESSSLALDVSAAAAAAASLGGDGAHRRSCGSGGERDARPRRTFSCPGLPRHTGHRGPRQQPNVDAGGLEVVLARRQHAHDGRPRRARRGKRRSIPPPLSRPPLRSGRMGRGKAFSPACYLKLGNTETFWGPKPKAPFCLSP</sequence>
<dbReference type="AlphaFoldDB" id="A3BCE4"/>
<reference evidence="2" key="1">
    <citation type="journal article" date="2005" name="PLoS Biol.">
        <title>The genomes of Oryza sativa: a history of duplications.</title>
        <authorList>
            <person name="Yu J."/>
            <person name="Wang J."/>
            <person name="Lin W."/>
            <person name="Li S."/>
            <person name="Li H."/>
            <person name="Zhou J."/>
            <person name="Ni P."/>
            <person name="Dong W."/>
            <person name="Hu S."/>
            <person name="Zeng C."/>
            <person name="Zhang J."/>
            <person name="Zhang Y."/>
            <person name="Li R."/>
            <person name="Xu Z."/>
            <person name="Li S."/>
            <person name="Li X."/>
            <person name="Zheng H."/>
            <person name="Cong L."/>
            <person name="Lin L."/>
            <person name="Yin J."/>
            <person name="Geng J."/>
            <person name="Li G."/>
            <person name="Shi J."/>
            <person name="Liu J."/>
            <person name="Lv H."/>
            <person name="Li J."/>
            <person name="Wang J."/>
            <person name="Deng Y."/>
            <person name="Ran L."/>
            <person name="Shi X."/>
            <person name="Wang X."/>
            <person name="Wu Q."/>
            <person name="Li C."/>
            <person name="Ren X."/>
            <person name="Wang J."/>
            <person name="Wang X."/>
            <person name="Li D."/>
            <person name="Liu D."/>
            <person name="Zhang X."/>
            <person name="Ji Z."/>
            <person name="Zhao W."/>
            <person name="Sun Y."/>
            <person name="Zhang Z."/>
            <person name="Bao J."/>
            <person name="Han Y."/>
            <person name="Dong L."/>
            <person name="Ji J."/>
            <person name="Chen P."/>
            <person name="Wu S."/>
            <person name="Liu J."/>
            <person name="Xiao Y."/>
            <person name="Bu D."/>
            <person name="Tan J."/>
            <person name="Yang L."/>
            <person name="Ye C."/>
            <person name="Zhang J."/>
            <person name="Xu J."/>
            <person name="Zhou Y."/>
            <person name="Yu Y."/>
            <person name="Zhang B."/>
            <person name="Zhuang S."/>
            <person name="Wei H."/>
            <person name="Liu B."/>
            <person name="Lei M."/>
            <person name="Yu H."/>
            <person name="Li Y."/>
            <person name="Xu H."/>
            <person name="Wei S."/>
            <person name="He X."/>
            <person name="Fang L."/>
            <person name="Zhang Z."/>
            <person name="Zhang Y."/>
            <person name="Huang X."/>
            <person name="Su Z."/>
            <person name="Tong W."/>
            <person name="Li J."/>
            <person name="Tong Z."/>
            <person name="Li S."/>
            <person name="Ye J."/>
            <person name="Wang L."/>
            <person name="Fang L."/>
            <person name="Lei T."/>
            <person name="Chen C."/>
            <person name="Chen H."/>
            <person name="Xu Z."/>
            <person name="Li H."/>
            <person name="Huang H."/>
            <person name="Zhang F."/>
            <person name="Xu H."/>
            <person name="Li N."/>
            <person name="Zhao C."/>
            <person name="Li S."/>
            <person name="Dong L."/>
            <person name="Huang Y."/>
            <person name="Li L."/>
            <person name="Xi Y."/>
            <person name="Qi Q."/>
            <person name="Li W."/>
            <person name="Zhang B."/>
            <person name="Hu W."/>
            <person name="Zhang Y."/>
            <person name="Tian X."/>
            <person name="Jiao Y."/>
            <person name="Liang X."/>
            <person name="Jin J."/>
            <person name="Gao L."/>
            <person name="Zheng W."/>
            <person name="Hao B."/>
            <person name="Liu S."/>
            <person name="Wang W."/>
            <person name="Yuan L."/>
            <person name="Cao M."/>
            <person name="McDermott J."/>
            <person name="Samudrala R."/>
            <person name="Wang J."/>
            <person name="Wong G.K."/>
            <person name="Yang H."/>
        </authorList>
    </citation>
    <scope>NUCLEOTIDE SEQUENCE [LARGE SCALE GENOMIC DNA]</scope>
</reference>
<organism evidence="2">
    <name type="scientific">Oryza sativa subsp. japonica</name>
    <name type="common">Rice</name>
    <dbReference type="NCBI Taxonomy" id="39947"/>
    <lineage>
        <taxon>Eukaryota</taxon>
        <taxon>Viridiplantae</taxon>
        <taxon>Streptophyta</taxon>
        <taxon>Embryophyta</taxon>
        <taxon>Tracheophyta</taxon>
        <taxon>Spermatophyta</taxon>
        <taxon>Magnoliopsida</taxon>
        <taxon>Liliopsida</taxon>
        <taxon>Poales</taxon>
        <taxon>Poaceae</taxon>
        <taxon>BOP clade</taxon>
        <taxon>Oryzoideae</taxon>
        <taxon>Oryzeae</taxon>
        <taxon>Oryzinae</taxon>
        <taxon>Oryza</taxon>
        <taxon>Oryza sativa</taxon>
    </lineage>
</organism>
<reference evidence="2" key="2">
    <citation type="submission" date="2008-12" db="EMBL/GenBank/DDBJ databases">
        <title>Improved gene annotation of the rice (Oryza sativa) genomes.</title>
        <authorList>
            <person name="Wang J."/>
            <person name="Li R."/>
            <person name="Fan W."/>
            <person name="Huang Q."/>
            <person name="Zhang J."/>
            <person name="Zhou Y."/>
            <person name="Hu Y."/>
            <person name="Zi S."/>
            <person name="Li J."/>
            <person name="Ni P."/>
            <person name="Zheng H."/>
            <person name="Zhang Y."/>
            <person name="Zhao M."/>
            <person name="Hao Q."/>
            <person name="McDermott J."/>
            <person name="Samudrala R."/>
            <person name="Kristiansen K."/>
            <person name="Wong G.K.-S."/>
        </authorList>
    </citation>
    <scope>NUCLEOTIDE SEQUENCE</scope>
</reference>
<evidence type="ECO:0000256" key="1">
    <source>
        <dbReference type="SAM" id="MobiDB-lite"/>
    </source>
</evidence>
<protein>
    <submittedName>
        <fullName evidence="2">Uncharacterized protein</fullName>
    </submittedName>
</protein>
<proteinExistence type="predicted"/>
<evidence type="ECO:0000313" key="2">
    <source>
        <dbReference type="EMBL" id="EAZ37233.1"/>
    </source>
</evidence>
<name>A3BCE4_ORYSJ</name>
<feature type="compositionally biased region" description="Basic residues" evidence="1">
    <location>
        <begin position="108"/>
        <end position="117"/>
    </location>
</feature>
<accession>A3BCE4</accession>
<dbReference type="Proteomes" id="UP000007752">
    <property type="component" value="Chromosome 6"/>
</dbReference>
<gene>
    <name evidence="2" type="ORF">OsJ_21571</name>
</gene>
<dbReference type="EMBL" id="CM000143">
    <property type="protein sequence ID" value="EAZ37233.1"/>
    <property type="molecule type" value="Genomic_DNA"/>
</dbReference>
<feature type="region of interest" description="Disordered" evidence="1">
    <location>
        <begin position="40"/>
        <end position="135"/>
    </location>
</feature>